<evidence type="ECO:0000259" key="3">
    <source>
        <dbReference type="PROSITE" id="PS50405"/>
    </source>
</evidence>
<dbReference type="InterPro" id="IPR004045">
    <property type="entry name" value="Glutathione_S-Trfase_N"/>
</dbReference>
<dbReference type="Pfam" id="PF13409">
    <property type="entry name" value="GST_N_2"/>
    <property type="match status" value="1"/>
</dbReference>
<dbReference type="GO" id="GO:0006749">
    <property type="term" value="P:glutathione metabolic process"/>
    <property type="evidence" value="ECO:0007669"/>
    <property type="project" value="TreeGrafter"/>
</dbReference>
<name>A0A482WE03_ASBVE</name>
<comment type="subunit">
    <text evidence="1">Homodimer.</text>
</comment>
<dbReference type="SUPFAM" id="SSF47616">
    <property type="entry name" value="GST C-terminal domain-like"/>
    <property type="match status" value="1"/>
</dbReference>
<dbReference type="CDD" id="cd03045">
    <property type="entry name" value="GST_N_Delta_Epsilon"/>
    <property type="match status" value="1"/>
</dbReference>
<dbReference type="FunFam" id="3.40.30.10:FF:000034">
    <property type="entry name" value="glutathione S-transferase 1"/>
    <property type="match status" value="1"/>
</dbReference>
<dbReference type="OrthoDB" id="2309723at2759"/>
<comment type="caution">
    <text evidence="4">The sequence shown here is derived from an EMBL/GenBank/DDBJ whole genome shotgun (WGS) entry which is preliminary data.</text>
</comment>
<evidence type="ECO:0000313" key="5">
    <source>
        <dbReference type="Proteomes" id="UP000292052"/>
    </source>
</evidence>
<dbReference type="STRING" id="1661398.A0A482WE03"/>
<reference evidence="4 5" key="1">
    <citation type="submission" date="2017-03" db="EMBL/GenBank/DDBJ databases">
        <title>Genome of the blue death feigning beetle - Asbolus verrucosus.</title>
        <authorList>
            <person name="Rider S.D."/>
        </authorList>
    </citation>
    <scope>NUCLEOTIDE SEQUENCE [LARGE SCALE GENOMIC DNA]</scope>
    <source>
        <strain evidence="4">Butters</strain>
        <tissue evidence="4">Head and leg muscle</tissue>
    </source>
</reference>
<dbReference type="PANTHER" id="PTHR43969">
    <property type="entry name" value="GLUTATHIONE S TRANSFERASE D10, ISOFORM A-RELATED"/>
    <property type="match status" value="1"/>
</dbReference>
<organism evidence="4 5">
    <name type="scientific">Asbolus verrucosus</name>
    <name type="common">Desert ironclad beetle</name>
    <dbReference type="NCBI Taxonomy" id="1661398"/>
    <lineage>
        <taxon>Eukaryota</taxon>
        <taxon>Metazoa</taxon>
        <taxon>Ecdysozoa</taxon>
        <taxon>Arthropoda</taxon>
        <taxon>Hexapoda</taxon>
        <taxon>Insecta</taxon>
        <taxon>Pterygota</taxon>
        <taxon>Neoptera</taxon>
        <taxon>Endopterygota</taxon>
        <taxon>Coleoptera</taxon>
        <taxon>Polyphaga</taxon>
        <taxon>Cucujiformia</taxon>
        <taxon>Tenebrionidae</taxon>
        <taxon>Pimeliinae</taxon>
        <taxon>Asbolus</taxon>
    </lineage>
</organism>
<dbReference type="InterPro" id="IPR036249">
    <property type="entry name" value="Thioredoxin-like_sf"/>
</dbReference>
<dbReference type="GO" id="GO:0004364">
    <property type="term" value="F:glutathione transferase activity"/>
    <property type="evidence" value="ECO:0007669"/>
    <property type="project" value="TreeGrafter"/>
</dbReference>
<dbReference type="SUPFAM" id="SSF52833">
    <property type="entry name" value="Thioredoxin-like"/>
    <property type="match status" value="1"/>
</dbReference>
<evidence type="ECO:0000256" key="1">
    <source>
        <dbReference type="ARBA" id="ARBA00011738"/>
    </source>
</evidence>
<dbReference type="CDD" id="cd03177">
    <property type="entry name" value="GST_C_Delta_Epsilon"/>
    <property type="match status" value="1"/>
</dbReference>
<protein>
    <submittedName>
        <fullName evidence="4">GST N 2 domain containing protein</fullName>
    </submittedName>
</protein>
<dbReference type="InterPro" id="IPR040079">
    <property type="entry name" value="Glutathione_S-Trfase"/>
</dbReference>
<feature type="domain" description="GST C-terminal" evidence="3">
    <location>
        <begin position="89"/>
        <end position="210"/>
    </location>
</feature>
<dbReference type="InterPro" id="IPR004046">
    <property type="entry name" value="GST_C"/>
</dbReference>
<dbReference type="SFLD" id="SFLDS00019">
    <property type="entry name" value="Glutathione_Transferase_(cytos"/>
    <property type="match status" value="1"/>
</dbReference>
<proteinExistence type="predicted"/>
<accession>A0A482WE03</accession>
<dbReference type="Gene3D" id="1.20.1050.10">
    <property type="match status" value="1"/>
</dbReference>
<evidence type="ECO:0000313" key="4">
    <source>
        <dbReference type="EMBL" id="RZC42909.1"/>
    </source>
</evidence>
<dbReference type="InterPro" id="IPR010987">
    <property type="entry name" value="Glutathione-S-Trfase_C-like"/>
</dbReference>
<dbReference type="InterPro" id="IPR036282">
    <property type="entry name" value="Glutathione-S-Trfase_C_sf"/>
</dbReference>
<dbReference type="FunFam" id="1.20.1050.10:FF:000007">
    <property type="entry name" value="Glutathione S-transferase 1-1"/>
    <property type="match status" value="1"/>
</dbReference>
<dbReference type="Proteomes" id="UP000292052">
    <property type="component" value="Unassembled WGS sequence"/>
</dbReference>
<feature type="domain" description="GST N-terminal" evidence="2">
    <location>
        <begin position="1"/>
        <end position="83"/>
    </location>
</feature>
<dbReference type="Pfam" id="PF00043">
    <property type="entry name" value="GST_C"/>
    <property type="match status" value="1"/>
</dbReference>
<sequence>MAPTLYMIASSPPVRAVLMTSKSIGLNLDLKQLDLSKGEHKTPEFLKLNPQHTVPTLVDDDGFVIWDSHAIMPYLLSKYGKDDSLYPKDPQKRAIVDQRLHFESGVVFASAVKILYPIIYQGKKTIDQKDLDVVAEIYSLVEVFLQGKRWIAGDSVTIADYSLIASVTSLDVLHKIDPSKCPNLTAWLKRAETLPVYDANKVGLEAFAAFITSLLA</sequence>
<dbReference type="PROSITE" id="PS50404">
    <property type="entry name" value="GST_NTER"/>
    <property type="match status" value="1"/>
</dbReference>
<dbReference type="AlphaFoldDB" id="A0A482WE03"/>
<gene>
    <name evidence="4" type="ORF">BDFB_012913</name>
</gene>
<dbReference type="SFLD" id="SFLDG01153">
    <property type="entry name" value="Main.4:_Theta-like"/>
    <property type="match status" value="1"/>
</dbReference>
<dbReference type="EMBL" id="QDEB01003829">
    <property type="protein sequence ID" value="RZC42909.1"/>
    <property type="molecule type" value="Genomic_DNA"/>
</dbReference>
<dbReference type="PANTHER" id="PTHR43969:SF8">
    <property type="entry name" value="GLUTATHIONE S TRANSFERASE E13, ISOFORM A-RELATED"/>
    <property type="match status" value="1"/>
</dbReference>
<dbReference type="Gene3D" id="3.40.30.10">
    <property type="entry name" value="Glutaredoxin"/>
    <property type="match status" value="1"/>
</dbReference>
<dbReference type="PROSITE" id="PS50405">
    <property type="entry name" value="GST_CTER"/>
    <property type="match status" value="1"/>
</dbReference>
<evidence type="ECO:0000259" key="2">
    <source>
        <dbReference type="PROSITE" id="PS50404"/>
    </source>
</evidence>
<dbReference type="SFLD" id="SFLDG00358">
    <property type="entry name" value="Main_(cytGST)"/>
    <property type="match status" value="1"/>
</dbReference>
<keyword evidence="5" id="KW-1185">Reference proteome</keyword>